<dbReference type="EMBL" id="JBBUTG010000027">
    <property type="protein sequence ID" value="MEK8034294.1"/>
    <property type="molecule type" value="Genomic_DNA"/>
</dbReference>
<keyword evidence="2 3" id="KW-0802">TPR repeat</keyword>
<accession>A0ABU9BX12</accession>
<dbReference type="PROSITE" id="PS50005">
    <property type="entry name" value="TPR"/>
    <property type="match status" value="3"/>
</dbReference>
<feature type="repeat" description="TPR" evidence="3">
    <location>
        <begin position="47"/>
        <end position="80"/>
    </location>
</feature>
<dbReference type="SUPFAM" id="SSF48452">
    <property type="entry name" value="TPR-like"/>
    <property type="match status" value="1"/>
</dbReference>
<dbReference type="InterPro" id="IPR019734">
    <property type="entry name" value="TPR_rpt"/>
</dbReference>
<feature type="repeat" description="TPR" evidence="3">
    <location>
        <begin position="151"/>
        <end position="184"/>
    </location>
</feature>
<evidence type="ECO:0000256" key="3">
    <source>
        <dbReference type="PROSITE-ProRule" id="PRU00339"/>
    </source>
</evidence>
<feature type="region of interest" description="Disordered" evidence="4">
    <location>
        <begin position="23"/>
        <end position="43"/>
    </location>
</feature>
<comment type="caution">
    <text evidence="6">The sequence shown here is derived from an EMBL/GenBank/DDBJ whole genome shotgun (WGS) entry which is preliminary data.</text>
</comment>
<dbReference type="PROSITE" id="PS50293">
    <property type="entry name" value="TPR_REGION"/>
    <property type="match status" value="1"/>
</dbReference>
<proteinExistence type="predicted"/>
<evidence type="ECO:0000313" key="6">
    <source>
        <dbReference type="EMBL" id="MEK8034294.1"/>
    </source>
</evidence>
<reference evidence="6 7" key="1">
    <citation type="submission" date="2024-04" db="EMBL/GenBank/DDBJ databases">
        <title>Novel species of the genus Ideonella isolated from streams.</title>
        <authorList>
            <person name="Lu H."/>
        </authorList>
    </citation>
    <scope>NUCLEOTIDE SEQUENCE [LARGE SCALE GENOMIC DNA]</scope>
    <source>
        <strain evidence="6 7">DXS29W</strain>
    </source>
</reference>
<dbReference type="InterPro" id="IPR013360">
    <property type="entry name" value="Pilus_4_PilW"/>
</dbReference>
<dbReference type="InterPro" id="IPR011990">
    <property type="entry name" value="TPR-like_helical_dom_sf"/>
</dbReference>
<dbReference type="RefSeq" id="WP_341428787.1">
    <property type="nucleotide sequence ID" value="NZ_JBBUTG010000027.1"/>
</dbReference>
<evidence type="ECO:0000256" key="1">
    <source>
        <dbReference type="ARBA" id="ARBA00022737"/>
    </source>
</evidence>
<organism evidence="6 7">
    <name type="scientific">Ideonella lacteola</name>
    <dbReference type="NCBI Taxonomy" id="2984193"/>
    <lineage>
        <taxon>Bacteria</taxon>
        <taxon>Pseudomonadati</taxon>
        <taxon>Pseudomonadota</taxon>
        <taxon>Betaproteobacteria</taxon>
        <taxon>Burkholderiales</taxon>
        <taxon>Sphaerotilaceae</taxon>
        <taxon>Ideonella</taxon>
    </lineage>
</organism>
<gene>
    <name evidence="6" type="primary">pilW</name>
    <name evidence="6" type="ORF">AACH06_25995</name>
</gene>
<feature type="chain" id="PRO_5046946057" evidence="5">
    <location>
        <begin position="22"/>
        <end position="266"/>
    </location>
</feature>
<keyword evidence="1" id="KW-0677">Repeat</keyword>
<keyword evidence="5" id="KW-0732">Signal</keyword>
<evidence type="ECO:0000313" key="7">
    <source>
        <dbReference type="Proteomes" id="UP001371218"/>
    </source>
</evidence>
<dbReference type="Pfam" id="PF13374">
    <property type="entry name" value="TPR_10"/>
    <property type="match status" value="1"/>
</dbReference>
<dbReference type="Pfam" id="PF14559">
    <property type="entry name" value="TPR_19"/>
    <property type="match status" value="1"/>
</dbReference>
<dbReference type="InterPro" id="IPR050498">
    <property type="entry name" value="Ycf3"/>
</dbReference>
<dbReference type="PANTHER" id="PTHR44858">
    <property type="entry name" value="TETRATRICOPEPTIDE REPEAT PROTEIN 6"/>
    <property type="match status" value="1"/>
</dbReference>
<dbReference type="PANTHER" id="PTHR44858:SF1">
    <property type="entry name" value="UDP-N-ACETYLGLUCOSAMINE--PEPTIDE N-ACETYLGLUCOSAMINYLTRANSFERASE SPINDLY-RELATED"/>
    <property type="match status" value="1"/>
</dbReference>
<keyword evidence="7" id="KW-1185">Reference proteome</keyword>
<feature type="repeat" description="TPR" evidence="3">
    <location>
        <begin position="81"/>
        <end position="114"/>
    </location>
</feature>
<sequence>MASLGLLAALGLLSGCTTTGAGAGASVAKTPGEVQTESDTTDVERRARVRMELAVAYFGRGQWNTALDEVKLALQAQPDFADAYNLRGLIYASMGEPALAEESFRRALQLNPRDADTMHNFGWFLCQNRRYADAEAQFNAALATPNYREAVRTYMAMGACQARNNQLEQAERSLQKSYELDPANPTTALNLAEVLYRRGDFERARFYVRRVNAVEQFVSAQTLWLAVRIENKLGQDAQVKNLGTQLSNRFPQSSEALRYEKGRFDE</sequence>
<evidence type="ECO:0000256" key="4">
    <source>
        <dbReference type="SAM" id="MobiDB-lite"/>
    </source>
</evidence>
<dbReference type="Gene3D" id="1.25.40.10">
    <property type="entry name" value="Tetratricopeptide repeat domain"/>
    <property type="match status" value="1"/>
</dbReference>
<evidence type="ECO:0000256" key="5">
    <source>
        <dbReference type="SAM" id="SignalP"/>
    </source>
</evidence>
<dbReference type="Pfam" id="PF00515">
    <property type="entry name" value="TPR_1"/>
    <property type="match status" value="1"/>
</dbReference>
<name>A0ABU9BX12_9BURK</name>
<feature type="signal peptide" evidence="5">
    <location>
        <begin position="1"/>
        <end position="21"/>
    </location>
</feature>
<evidence type="ECO:0000256" key="2">
    <source>
        <dbReference type="ARBA" id="ARBA00022803"/>
    </source>
</evidence>
<protein>
    <submittedName>
        <fullName evidence="6">Type IV pilus biogenesis/stability protein PilW</fullName>
    </submittedName>
</protein>
<dbReference type="NCBIfam" id="TIGR02521">
    <property type="entry name" value="type_IV_pilW"/>
    <property type="match status" value="1"/>
</dbReference>
<dbReference type="Proteomes" id="UP001371218">
    <property type="component" value="Unassembled WGS sequence"/>
</dbReference>
<dbReference type="SMART" id="SM00028">
    <property type="entry name" value="TPR"/>
    <property type="match status" value="5"/>
</dbReference>